<feature type="compositionally biased region" description="Polar residues" evidence="6">
    <location>
        <begin position="2817"/>
        <end position="2874"/>
    </location>
</feature>
<dbReference type="SUPFAM" id="SSF50729">
    <property type="entry name" value="PH domain-like"/>
    <property type="match status" value="1"/>
</dbReference>
<dbReference type="PROSITE" id="PS01179">
    <property type="entry name" value="PID"/>
    <property type="match status" value="1"/>
</dbReference>
<keyword evidence="2" id="KW-0217">Developmental protein</keyword>
<dbReference type="InterPro" id="IPR001005">
    <property type="entry name" value="SANT/Myb"/>
</dbReference>
<feature type="compositionally biased region" description="Low complexity" evidence="6">
    <location>
        <begin position="784"/>
        <end position="797"/>
    </location>
</feature>
<feature type="compositionally biased region" description="Polar residues" evidence="6">
    <location>
        <begin position="3247"/>
        <end position="3257"/>
    </location>
</feature>
<feature type="compositionally biased region" description="Low complexity" evidence="6">
    <location>
        <begin position="3348"/>
        <end position="3359"/>
    </location>
</feature>
<feature type="region of interest" description="Disordered" evidence="6">
    <location>
        <begin position="1"/>
        <end position="48"/>
    </location>
</feature>
<feature type="compositionally biased region" description="Basic residues" evidence="6">
    <location>
        <begin position="1839"/>
        <end position="1848"/>
    </location>
</feature>
<evidence type="ECO:0000256" key="6">
    <source>
        <dbReference type="SAM" id="MobiDB-lite"/>
    </source>
</evidence>
<feature type="compositionally biased region" description="Basic and acidic residues" evidence="6">
    <location>
        <begin position="2401"/>
        <end position="2411"/>
    </location>
</feature>
<feature type="compositionally biased region" description="Polar residues" evidence="6">
    <location>
        <begin position="2895"/>
        <end position="2909"/>
    </location>
</feature>
<dbReference type="InterPro" id="IPR009057">
    <property type="entry name" value="Homeodomain-like_sf"/>
</dbReference>
<feature type="compositionally biased region" description="Basic and acidic residues" evidence="6">
    <location>
        <begin position="3722"/>
        <end position="3734"/>
    </location>
</feature>
<dbReference type="EMBL" id="VHII01000017">
    <property type="protein sequence ID" value="KAF1377781.1"/>
    <property type="molecule type" value="Genomic_DNA"/>
</dbReference>
<feature type="compositionally biased region" description="Polar residues" evidence="6">
    <location>
        <begin position="3855"/>
        <end position="3864"/>
    </location>
</feature>
<feature type="compositionally biased region" description="Low complexity" evidence="6">
    <location>
        <begin position="3868"/>
        <end position="3879"/>
    </location>
</feature>
<evidence type="ECO:0000259" key="7">
    <source>
        <dbReference type="PROSITE" id="PS01179"/>
    </source>
</evidence>
<feature type="compositionally biased region" description="Basic residues" evidence="6">
    <location>
        <begin position="4011"/>
        <end position="4023"/>
    </location>
</feature>
<dbReference type="GO" id="GO:0030154">
    <property type="term" value="P:cell differentiation"/>
    <property type="evidence" value="ECO:0007669"/>
    <property type="project" value="UniProtKB-KW"/>
</dbReference>
<dbReference type="InterPro" id="IPR011993">
    <property type="entry name" value="PH-like_dom_sf"/>
</dbReference>
<feature type="compositionally biased region" description="Polar residues" evidence="6">
    <location>
        <begin position="4026"/>
        <end position="4036"/>
    </location>
</feature>
<feature type="region of interest" description="Disordered" evidence="6">
    <location>
        <begin position="2046"/>
        <end position="2102"/>
    </location>
</feature>
<feature type="region of interest" description="Disordered" evidence="6">
    <location>
        <begin position="2746"/>
        <end position="2913"/>
    </location>
</feature>
<evidence type="ECO:0000256" key="5">
    <source>
        <dbReference type="ARBA" id="ARBA00022782"/>
    </source>
</evidence>
<evidence type="ECO:0000313" key="9">
    <source>
        <dbReference type="Proteomes" id="UP000465112"/>
    </source>
</evidence>
<reference evidence="8 9" key="1">
    <citation type="submission" date="2019-06" db="EMBL/GenBank/DDBJ databases">
        <title>A chromosome-scale genome assembly of the European perch, Perca fluviatilis.</title>
        <authorList>
            <person name="Roques C."/>
            <person name="Zahm M."/>
            <person name="Cabau C."/>
            <person name="Klopp C."/>
            <person name="Bouchez O."/>
            <person name="Donnadieu C."/>
            <person name="Kuhl H."/>
            <person name="Gislard M."/>
            <person name="Guendouz S."/>
            <person name="Journot L."/>
            <person name="Haffray P."/>
            <person name="Bestin A."/>
            <person name="Morvezen R."/>
            <person name="Feron R."/>
            <person name="Wen M."/>
            <person name="Jouanno E."/>
            <person name="Herpin A."/>
            <person name="Schartl M."/>
            <person name="Postlethwait J."/>
            <person name="Schaerlinger B."/>
            <person name="Chardard D."/>
            <person name="Lecocq T."/>
            <person name="Poncet C."/>
            <person name="Jaffrelo L."/>
            <person name="Lampietro C."/>
            <person name="Guiguen Y."/>
        </authorList>
    </citation>
    <scope>NUCLEOTIDE SEQUENCE [LARGE SCALE GENOMIC DNA]</scope>
    <source>
        <tissue evidence="8">Blood</tissue>
    </source>
</reference>
<gene>
    <name evidence="8" type="ORF">PFLUV_G00204300</name>
</gene>
<dbReference type="SMART" id="SM00717">
    <property type="entry name" value="SANT"/>
    <property type="match status" value="1"/>
</dbReference>
<feature type="compositionally biased region" description="Polar residues" evidence="6">
    <location>
        <begin position="1633"/>
        <end position="1643"/>
    </location>
</feature>
<dbReference type="Gene3D" id="1.10.10.60">
    <property type="entry name" value="Homeodomain-like"/>
    <property type="match status" value="1"/>
</dbReference>
<feature type="compositionally biased region" description="Polar residues" evidence="6">
    <location>
        <begin position="2685"/>
        <end position="2701"/>
    </location>
</feature>
<feature type="compositionally biased region" description="Polar residues" evidence="6">
    <location>
        <begin position="1669"/>
        <end position="1683"/>
    </location>
</feature>
<dbReference type="Proteomes" id="UP000465112">
    <property type="component" value="Chromosome 17"/>
</dbReference>
<dbReference type="CDD" id="cd01215">
    <property type="entry name" value="PTB_Dab"/>
    <property type="match status" value="1"/>
</dbReference>
<feature type="compositionally biased region" description="Polar residues" evidence="6">
    <location>
        <begin position="691"/>
        <end position="703"/>
    </location>
</feature>
<feature type="compositionally biased region" description="Low complexity" evidence="6">
    <location>
        <begin position="663"/>
        <end position="672"/>
    </location>
</feature>
<feature type="compositionally biased region" description="Polar residues" evidence="6">
    <location>
        <begin position="3692"/>
        <end position="3701"/>
    </location>
</feature>
<feature type="compositionally biased region" description="Polar residues" evidence="6">
    <location>
        <begin position="3175"/>
        <end position="3184"/>
    </location>
</feature>
<feature type="compositionally biased region" description="Acidic residues" evidence="6">
    <location>
        <begin position="983"/>
        <end position="1002"/>
    </location>
</feature>
<proteinExistence type="predicted"/>
<organism evidence="8 9">
    <name type="scientific">Perca fluviatilis</name>
    <name type="common">European perch</name>
    <dbReference type="NCBI Taxonomy" id="8168"/>
    <lineage>
        <taxon>Eukaryota</taxon>
        <taxon>Metazoa</taxon>
        <taxon>Chordata</taxon>
        <taxon>Craniata</taxon>
        <taxon>Vertebrata</taxon>
        <taxon>Euteleostomi</taxon>
        <taxon>Actinopterygii</taxon>
        <taxon>Neopterygii</taxon>
        <taxon>Teleostei</taxon>
        <taxon>Neoteleostei</taxon>
        <taxon>Acanthomorphata</taxon>
        <taxon>Eupercaria</taxon>
        <taxon>Perciformes</taxon>
        <taxon>Percoidei</taxon>
        <taxon>Percidae</taxon>
        <taxon>Percinae</taxon>
        <taxon>Perca</taxon>
    </lineage>
</organism>
<feature type="compositionally biased region" description="Polar residues" evidence="6">
    <location>
        <begin position="2166"/>
        <end position="2187"/>
    </location>
</feature>
<feature type="domain" description="PID" evidence="7">
    <location>
        <begin position="62"/>
        <end position="196"/>
    </location>
</feature>
<feature type="compositionally biased region" description="Polar residues" evidence="6">
    <location>
        <begin position="3745"/>
        <end position="3758"/>
    </location>
</feature>
<evidence type="ECO:0000256" key="3">
    <source>
        <dbReference type="ARBA" id="ARBA00022490"/>
    </source>
</evidence>
<evidence type="ECO:0000313" key="8">
    <source>
        <dbReference type="EMBL" id="KAF1377781.1"/>
    </source>
</evidence>
<evidence type="ECO:0000256" key="1">
    <source>
        <dbReference type="ARBA" id="ARBA00004496"/>
    </source>
</evidence>
<feature type="compositionally biased region" description="Polar residues" evidence="6">
    <location>
        <begin position="1852"/>
        <end position="1867"/>
    </location>
</feature>
<feature type="compositionally biased region" description="Low complexity" evidence="6">
    <location>
        <begin position="3607"/>
        <end position="3618"/>
    </location>
</feature>
<comment type="subcellular location">
    <subcellularLocation>
        <location evidence="1">Cytoplasm</location>
    </subcellularLocation>
</comment>
<feature type="region of interest" description="Disordered" evidence="6">
    <location>
        <begin position="2330"/>
        <end position="2488"/>
    </location>
</feature>
<feature type="compositionally biased region" description="Basic and acidic residues" evidence="6">
    <location>
        <begin position="3981"/>
        <end position="3993"/>
    </location>
</feature>
<feature type="compositionally biased region" description="Low complexity" evidence="6">
    <location>
        <begin position="4127"/>
        <end position="4138"/>
    </location>
</feature>
<dbReference type="InterPro" id="IPR048561">
    <property type="entry name" value="Dab_PTB"/>
</dbReference>
<feature type="compositionally biased region" description="Polar residues" evidence="6">
    <location>
        <begin position="2553"/>
        <end position="2570"/>
    </location>
</feature>
<feature type="compositionally biased region" description="Low complexity" evidence="6">
    <location>
        <begin position="3301"/>
        <end position="3321"/>
    </location>
</feature>
<evidence type="ECO:0000256" key="2">
    <source>
        <dbReference type="ARBA" id="ARBA00022473"/>
    </source>
</evidence>
<dbReference type="GO" id="GO:0045807">
    <property type="term" value="P:positive regulation of endocytosis"/>
    <property type="evidence" value="ECO:0007669"/>
    <property type="project" value="TreeGrafter"/>
</dbReference>
<feature type="region of interest" description="Disordered" evidence="6">
    <location>
        <begin position="3902"/>
        <end position="4146"/>
    </location>
</feature>
<feature type="region of interest" description="Disordered" evidence="6">
    <location>
        <begin position="940"/>
        <end position="1002"/>
    </location>
</feature>
<feature type="region of interest" description="Disordered" evidence="6">
    <location>
        <begin position="3173"/>
        <end position="3368"/>
    </location>
</feature>
<feature type="compositionally biased region" description="Basic residues" evidence="6">
    <location>
        <begin position="1153"/>
        <end position="1169"/>
    </location>
</feature>
<feature type="compositionally biased region" description="Acidic residues" evidence="6">
    <location>
        <begin position="1439"/>
        <end position="1455"/>
    </location>
</feature>
<feature type="compositionally biased region" description="Low complexity" evidence="6">
    <location>
        <begin position="1386"/>
        <end position="1404"/>
    </location>
</feature>
<keyword evidence="9" id="KW-1185">Reference proteome</keyword>
<feature type="compositionally biased region" description="Polar residues" evidence="6">
    <location>
        <begin position="3335"/>
        <end position="3344"/>
    </location>
</feature>
<feature type="compositionally biased region" description="Low complexity" evidence="6">
    <location>
        <begin position="16"/>
        <end position="39"/>
    </location>
</feature>
<feature type="region of interest" description="Disordered" evidence="6">
    <location>
        <begin position="2119"/>
        <end position="2201"/>
    </location>
</feature>
<dbReference type="InterPro" id="IPR039467">
    <property type="entry name" value="TFIIIB_B''_Myb"/>
</dbReference>
<feature type="region of interest" description="Disordered" evidence="6">
    <location>
        <begin position="3402"/>
        <end position="3626"/>
    </location>
</feature>
<dbReference type="GO" id="GO:0010718">
    <property type="term" value="P:positive regulation of epithelial to mesenchymal transition"/>
    <property type="evidence" value="ECO:0007669"/>
    <property type="project" value="TreeGrafter"/>
</dbReference>
<dbReference type="SUPFAM" id="SSF46689">
    <property type="entry name" value="Homeodomain-like"/>
    <property type="match status" value="1"/>
</dbReference>
<feature type="compositionally biased region" description="Basic and acidic residues" evidence="6">
    <location>
        <begin position="2260"/>
        <end position="2274"/>
    </location>
</feature>
<feature type="region of interest" description="Disordered" evidence="6">
    <location>
        <begin position="1623"/>
        <end position="1726"/>
    </location>
</feature>
<dbReference type="PANTHER" id="PTHR47695:SF5">
    <property type="entry name" value="DISABLED HOMOLOG 2"/>
    <property type="match status" value="1"/>
</dbReference>
<dbReference type="GO" id="GO:0005737">
    <property type="term" value="C:cytoplasm"/>
    <property type="evidence" value="ECO:0007669"/>
    <property type="project" value="UniProtKB-SubCell"/>
</dbReference>
<feature type="region of interest" description="Disordered" evidence="6">
    <location>
        <begin position="3641"/>
        <end position="3887"/>
    </location>
</feature>
<comment type="caution">
    <text evidence="8">The sequence shown here is derived from an EMBL/GenBank/DDBJ whole genome shotgun (WGS) entry which is preliminary data.</text>
</comment>
<dbReference type="InterPro" id="IPR048559">
    <property type="entry name" value="DAB1/2_SBM"/>
</dbReference>
<feature type="compositionally biased region" description="Basic residues" evidence="6">
    <location>
        <begin position="3491"/>
        <end position="3503"/>
    </location>
</feature>
<feature type="compositionally biased region" description="Polar residues" evidence="6">
    <location>
        <begin position="1697"/>
        <end position="1709"/>
    </location>
</feature>
<feature type="compositionally biased region" description="Polar residues" evidence="6">
    <location>
        <begin position="2506"/>
        <end position="2521"/>
    </location>
</feature>
<dbReference type="InterPro" id="IPR006020">
    <property type="entry name" value="PTB/PI_dom"/>
</dbReference>
<dbReference type="GO" id="GO:0090090">
    <property type="term" value="P:negative regulation of canonical Wnt signaling pathway"/>
    <property type="evidence" value="ECO:0007669"/>
    <property type="project" value="TreeGrafter"/>
</dbReference>
<dbReference type="GO" id="GO:0005905">
    <property type="term" value="C:clathrin-coated pit"/>
    <property type="evidence" value="ECO:0007669"/>
    <property type="project" value="TreeGrafter"/>
</dbReference>
<feature type="region of interest" description="Disordered" evidence="6">
    <location>
        <begin position="392"/>
        <end position="425"/>
    </location>
</feature>
<keyword evidence="3" id="KW-0963">Cytoplasm</keyword>
<dbReference type="PANTHER" id="PTHR47695">
    <property type="entry name" value="PID DOMAIN-CONTAINING PROTEIN"/>
    <property type="match status" value="1"/>
</dbReference>
<dbReference type="CDD" id="cd00167">
    <property type="entry name" value="SANT"/>
    <property type="match status" value="1"/>
</dbReference>
<feature type="compositionally biased region" description="Low complexity" evidence="6">
    <location>
        <begin position="2353"/>
        <end position="2368"/>
    </location>
</feature>
<dbReference type="Pfam" id="PF21792">
    <property type="entry name" value="DAB2_SBM"/>
    <property type="match status" value="1"/>
</dbReference>
<feature type="compositionally biased region" description="Polar residues" evidence="6">
    <location>
        <begin position="2383"/>
        <end position="2399"/>
    </location>
</feature>
<feature type="region of interest" description="Disordered" evidence="6">
    <location>
        <begin position="2502"/>
        <end position="2570"/>
    </location>
</feature>
<feature type="region of interest" description="Disordered" evidence="6">
    <location>
        <begin position="2218"/>
        <end position="2287"/>
    </location>
</feature>
<feature type="region of interest" description="Disordered" evidence="6">
    <location>
        <begin position="1806"/>
        <end position="1882"/>
    </location>
</feature>
<keyword evidence="5" id="KW-0221">Differentiation</keyword>
<feature type="compositionally biased region" description="Basic and acidic residues" evidence="6">
    <location>
        <begin position="3658"/>
        <end position="3668"/>
    </location>
</feature>
<feature type="region of interest" description="Disordered" evidence="6">
    <location>
        <begin position="2681"/>
        <end position="2718"/>
    </location>
</feature>
<feature type="compositionally biased region" description="Basic residues" evidence="6">
    <location>
        <begin position="3922"/>
        <end position="3938"/>
    </location>
</feature>
<dbReference type="FunFam" id="2.30.29.30:FF:000035">
    <property type="entry name" value="Disabled homolog 2 isoform 1"/>
    <property type="match status" value="1"/>
</dbReference>
<feature type="compositionally biased region" description="Basic and acidic residues" evidence="6">
    <location>
        <begin position="3195"/>
        <end position="3214"/>
    </location>
</feature>
<dbReference type="GO" id="GO:0006898">
    <property type="term" value="P:receptor-mediated endocytosis"/>
    <property type="evidence" value="ECO:0007669"/>
    <property type="project" value="TreeGrafter"/>
</dbReference>
<feature type="compositionally biased region" description="Polar residues" evidence="6">
    <location>
        <begin position="2218"/>
        <end position="2254"/>
    </location>
</feature>
<feature type="compositionally biased region" description="Basic and acidic residues" evidence="6">
    <location>
        <begin position="2188"/>
        <end position="2201"/>
    </location>
</feature>
<feature type="compositionally biased region" description="Polar residues" evidence="6">
    <location>
        <begin position="2332"/>
        <end position="2345"/>
    </location>
</feature>
<feature type="compositionally biased region" description="Polar residues" evidence="6">
    <location>
        <begin position="4114"/>
        <end position="4123"/>
    </location>
</feature>
<feature type="compositionally biased region" description="Polar residues" evidence="6">
    <location>
        <begin position="2071"/>
        <end position="2088"/>
    </location>
</feature>
<feature type="compositionally biased region" description="Basic and acidic residues" evidence="6">
    <location>
        <begin position="2147"/>
        <end position="2159"/>
    </location>
</feature>
<dbReference type="SMART" id="SM00462">
    <property type="entry name" value="PTB"/>
    <property type="match status" value="1"/>
</dbReference>
<feature type="compositionally biased region" description="Low complexity" evidence="6">
    <location>
        <begin position="4080"/>
        <end position="4100"/>
    </location>
</feature>
<protein>
    <recommendedName>
        <fullName evidence="7">PID domain-containing protein</fullName>
    </recommendedName>
</protein>
<sequence length="4162" mass="448405">MSAEVENSVPVPPSPSIASPSTASTNTPPTSPTSATSKVPFKKEKKKVPEKTDEYLLGRFQGDGVRYKAKLIGIDDVPEARGDKMCQDSMMKLKGMAVAARTQGKHKQRIWINISMSGIKIIDEKSGVIEHEHVVNKISFIARDVTDNRAFGYVCGAEGQHQFFAIKTAQQAEPLVIDLKDLFQVIFNLKKKEAEASQKGESGSTVVENGGGASLGMDGEVKTAQPVEQLDLFGAMSTPPDIQAPNSTASDLFGAELFAAPGHSEGSPASGDLFNSTPANATSSSIAALGNLQLGPPASTGIPAAGMWGASVAAPSMFPMPGVTPPAPRPTYPQPSAFGGLPIPPTAWGQQLPSQYSSAPLSPPHLNWVQSPPAGPLGAPGWGQPAMTNPFQTGQFPGMVDQQGPSRPPPRPPVKEAPPKVENSAFTALDPLGDREKKTGKDMFKDFQIAKPPAIPARKGELVSNSAPAPNSNEAGAFDQYFSSKVGLAQDNADHDDFDINQMSAGVNDVTKPAPALAAAPAPCFNPGLLDAFSSAPIANNSAPAQRQGPNQDIHADCCCWSDFWFNRCFWGSFWKSLCLTITLSIIEMEQMEIFTSNNIFGTSCYNLISPSKLHIFEKVKMFRRSRFSIRPNVVTAGRTAAAPQEAPSANQEANETPKDVSESSSTTTAVTDNKSVVTPSEKPAAPGDGNDQNGEGTSSSAAVQRRKRFSIKPKVAPGRPSTLARMPKSPLKAVSETPIEIPVSDLDKPTKSTLSGTIASPQRLQSPRRRRPSEDSKQPKTQPKSIIIPSDSSEPSAVPTAKDFLEQIHLPTDSGKELESTSGSQVEEVPSRLPDKVPPSLPDKEAIEISEKAKNLVSSKTGLSLSQPAFSLSRLLNDPSDLQRIAKAQKLRELLKQEMHKEKRIKRAKARVKEYTLDPAKMTMRDLIRYLPLSNPMTSSLEDATRENETVVPPSPVREDSPERAQEPVVLPKIASPREEAAAEAEAEEDADADAEEEQDDAVMVPQVKVAEDGSLIIDEESLTVEVQRAKGPNPAQDRDPIFERGSTTTYSSFRKGTYSKPWSSEETDMFFLAISMVGTDFSMICQLFPHRARSEIKNKFKKEERENAWRIDKAFRERRKLDIEYFSKLLEKILEVQKTRKKLKSLAEKKSPKKKENKKTKGKKASRKLSVVEEGDEEEQNEIPDLEEEGEKENDDLCNEGGTTVAKPQKKRKRKNKPDASTKEPNDKKNKTGENEQDEAYIPGDTEAALPEDCPKSDMSEKTDNVNESKDHIIKPAKLSRGRAPKPLLPLGRKWGKKKTPPSTKTNDTASDKEDESEIDGASKDQVNKDPSPLKQATKRKSANDDISSGEEDVTVQPPRPTRYGRVPKPTKPLNYPGKEATHSSETTPASPAGSTASAAMPKPKCTAKRGRSSKLQPAQESKKPKLVTLRASQSEYSDEEDEKQQEEEEVEEEHPACSSSNDSTAPVFVPASLRSPHPVISEVEETMEELDILANMPDVLGISQDVLCRDAFCERAQNEIGTAEPCEHQLDLLVDVIDFLSVENTEVSEDESYNEAAQTLLTIGNLAHLSQSAQNQIATQDDIKGTTPVSVNETSQHLEEEIAYCSKPAAQEENSATLMSATSVHGGPGNVTTVELQNRTTDTDAIPVIQSSDQRTGSDMDPTPQLHLSQESSKTNSPQTRRGCLTKVKPKPNLGQSSRTAQSKSQPETSTERTPEESHTVAPDLFQTTETLSAAEEIPTIADCSKTNVNVEISHFEVKHTSASTDEVIIYHVGTTESSCNNQVTSDSALTESQIGQWSNIDSAPVKESSDHSAPVEVLPVSQKEESEVPSTSQTRKSRFQKVKPKLNLAQTSRTVRSKLQTTKDTVKKDSNPTPNLKFTEKTGADVEAEPTCIISSEKQSPSHCPASAFIPSLVLGTSFTPTEELSTTEEKKTDVGVVGQVESGAATSYQSALENQNLSEAQFVPRREQATRDTTLTSESTDEVLMSHVGTTETSCNNPSPPESAVTESQIGPESNIDFAPVQESSKYPASCVLPVEVLPVSQKEESEVASTRQTRKSRFQKVRPNLNLSQTSRTVRCKPQTTKENVEKDSNPSPNPKFYEKAIAEVEAEPTCITSAEKPRLSPGPTSDFIPSMHLGSTLTPTEERSTTEEKKTDIGVVCQVESNTATSDQSASENQNLSETQLEPRREQATRDTMLKSESIDEVLMCHVGTTESSCNNPLTSDSAVTESQIGQESNIDSVPVQESSNYPASCVTRVEELPVSQKEDREVASTSQTKKSRFQKVKPNLNLAQTSRAVRSKLQTTKGIGEKDSNATLKKIAKYEGEPTCITSPEKPSQSPCTASDLIPSLDLETTFTPTEELSTTDAKKRDVGVVGQLESGATKSHQSPSESQNLSKAHFEPSKEQATRDSTQTLESKDEKPMSHVGTTESSCNNPLTSDSALTESQVGHGSNIDSVQESSDHPAPCVTPVEELPASQKEKSKVVSTCQTTRGLLQKVKPILPQTSRTVRSKAQTTKDPFTPLQLPEIRSSPTLTSESTDKTKAEVEAQPTCSTTPPEKPSQLKSTGSLLVSVPSLELCSTHKSTEELCSTEEQKIDVRCRLDSKSEGSEQNVPQRRRHFPKVKHKPNLGSAPRTTFTKLPLKDVSKPSEQCHMDTSLTFEQRPEDNNNAQTELELAETDSRTSTHCSLHTEPLSSTMLEGPAESEKSLDNTNYKGTSSDNVVIATSWVAENQSVLTNSVLTQSSEKATVEGETTGGKTSNNDVVAGPASQWDRKQGMSIRDTNTQPTDDPTAVSDVHTSEDGSTESKIEFKPPTNTQSTSDPKISTQQPLSENDSEAQSQDAVQLCSETTDTNQTAAQRTDDNQSTPTDSPSRKAPQTCRGQLIKPKPNLGRSSRPAQPQQIQKTKQAEADFGTCSEGVDSSVCHKLVSERRPDIQEPVEGAIEQCSNQNPSPSDAGSSLGCLTQVIEQLSQDDPPPNVAGSSLGCVENVTQDASTSSTGGTKSHPSLNTILPDMLLQQEPLDADEPFFILSLTEIPVCSLGEVVDSVPEPLPYLPVTEASIEQQSVPGESLAAAGDGLLSNVAVPVFMEESGETGLINAIDIGPDPAADIGSIMENPVDPHEKNDETEIPPAKQRLMDTHRRAKLQIKPNTTKRKQVCKTLAAKEAESIPIQTNPTQHSELPGPSVQPKVFDDDVMKGSDDHVDVKKETLTGGEDPEDSSSGAQTTRTRRASSRNRKAKGSLSLTSETNNAAPASDSPPGKEAPKGRKVKTPGAAGKPSTPAPGASTSYDVAPTPSQTQLTQETRSTSSTTSPTQTEVDAEQTSEHSPLCSDTSPSTSLCPAEVSASQQSVESSSIEEEPTSVSQYFLSDIFTDVTTEKNDETEIPPAAQTLMETQRRAKLQVKPNTTKRKQACKTLAAKEAESMPIQTNTTQHSELPGPSVQPNVFDDDVTEPQKGSDGHVDFKKETLTGGEDPEDSSLGTQTTRTRRASSRNRKAKGSLSLTSEMNNAAPASDSPPGKEAPKGRKVKTPGAAGKPSTPAPGVSTSYDVAPTPSQTQPTQETRSTSSTTSPTQTEVDAEQTSEHSPLCSDTSPSTSLCPAEVSASQQSVESSSIEEEPTSVSQYFLSDIFTDVTTEKNDETEIPPAAQTGMDTHRREPDKLQVKPNTTKRKQACKTLAAKEAESIPIQTNTTQHSELPGPSEQPNIFDDDVTEPQKGSDGHVDVKKETLTGGEDPEDSSLGTQTTRTRWASSRNRKAKGSLSLTSEMNNAAPASDSPPGKEAPKGRKVKTPGAAGKPSTPAPGASTSYDVAPTPSQTQLTQETRSTSSTTSPTQTEVDAEQTSEHSPLCSDTSPSTSLCPAEVSASQQSVESSSIEEEPTSVSQYFLSDIFTEVTTEKNDETEIPPAAQTGMDTHRRAKLQVKPNTTKRKQACKTLAAKEAESMPIQTNTTRHSELPGPSVQPKVFDDDVTEPQKGSDGHVDFKKETLTGGEDPEDSSLGTQTTRTRRASSRNRKAKGSLSLTSETNNAAPASDSPPGKEAPKGRKVKTPGAAGKPSTPAPGVSTSYDVAPTPSQTQLTQETRSTSSTTSPTQTEVDAEQTSEHSPLCSDTSPSTSLCPAEVSASQQSVESSSIEEEPTSVSQYFLSDIFTDVEEG</sequence>
<dbReference type="GO" id="GO:0038024">
    <property type="term" value="F:cargo receptor activity"/>
    <property type="evidence" value="ECO:0007669"/>
    <property type="project" value="TreeGrafter"/>
</dbReference>
<dbReference type="Gene3D" id="2.30.29.30">
    <property type="entry name" value="Pleckstrin-homology domain (PH domain)/Phosphotyrosine-binding domain (PTB)"/>
    <property type="match status" value="1"/>
</dbReference>
<feature type="compositionally biased region" description="Low complexity" evidence="6">
    <location>
        <begin position="3557"/>
        <end position="3580"/>
    </location>
</feature>
<feature type="compositionally biased region" description="Polar residues" evidence="6">
    <location>
        <begin position="2429"/>
        <end position="2462"/>
    </location>
</feature>
<feature type="compositionally biased region" description="Low complexity" evidence="6">
    <location>
        <begin position="3821"/>
        <end position="3841"/>
    </location>
</feature>
<feature type="compositionally biased region" description="Basic and acidic residues" evidence="6">
    <location>
        <begin position="958"/>
        <end position="967"/>
    </location>
</feature>
<evidence type="ECO:0000256" key="4">
    <source>
        <dbReference type="ARBA" id="ARBA00022553"/>
    </source>
</evidence>
<feature type="compositionally biased region" description="Acidic residues" evidence="6">
    <location>
        <begin position="1175"/>
        <end position="1200"/>
    </location>
</feature>
<accession>A0A6A5DUG1</accession>
<feature type="compositionally biased region" description="Basic residues" evidence="6">
    <location>
        <begin position="3232"/>
        <end position="3244"/>
    </location>
</feature>
<feature type="region of interest" description="Disordered" evidence="6">
    <location>
        <begin position="1145"/>
        <end position="1473"/>
    </location>
</feature>
<feature type="compositionally biased region" description="Polar residues" evidence="6">
    <location>
        <begin position="3431"/>
        <end position="3440"/>
    </location>
</feature>
<name>A0A6A5DUG1_PERFL</name>
<feature type="compositionally biased region" description="Basic and acidic residues" evidence="6">
    <location>
        <begin position="1255"/>
        <end position="1276"/>
    </location>
</feature>
<feature type="compositionally biased region" description="Basic and acidic residues" evidence="6">
    <location>
        <begin position="1219"/>
        <end position="1236"/>
    </location>
</feature>
<feature type="compositionally biased region" description="Basic and acidic residues" evidence="6">
    <location>
        <begin position="2801"/>
        <end position="2814"/>
    </location>
</feature>
<feature type="compositionally biased region" description="Basic and acidic residues" evidence="6">
    <location>
        <begin position="1713"/>
        <end position="1722"/>
    </location>
</feature>
<keyword evidence="4" id="KW-0597">Phosphoprotein</keyword>
<feature type="compositionally biased region" description="Basic and acidic residues" evidence="6">
    <location>
        <begin position="3461"/>
        <end position="3473"/>
    </location>
</feature>
<dbReference type="GO" id="GO:0035615">
    <property type="term" value="F:clathrin adaptor activity"/>
    <property type="evidence" value="ECO:0007669"/>
    <property type="project" value="TreeGrafter"/>
</dbReference>
<feature type="region of interest" description="Disordered" evidence="6">
    <location>
        <begin position="638"/>
        <end position="842"/>
    </location>
</feature>
<feature type="compositionally biased region" description="Polar residues" evidence="6">
    <location>
        <begin position="3594"/>
        <end position="3603"/>
    </location>
</feature>
<feature type="region of interest" description="Disordered" evidence="6">
    <location>
        <begin position="1995"/>
        <end position="2014"/>
    </location>
</feature>
<dbReference type="Pfam" id="PF15963">
    <property type="entry name" value="Myb_DNA-bind_7"/>
    <property type="match status" value="1"/>
</dbReference>